<organism evidence="2">
    <name type="scientific">marine sediment metagenome</name>
    <dbReference type="NCBI Taxonomy" id="412755"/>
    <lineage>
        <taxon>unclassified sequences</taxon>
        <taxon>metagenomes</taxon>
        <taxon>ecological metagenomes</taxon>
    </lineage>
</organism>
<reference evidence="2" key="1">
    <citation type="journal article" date="2015" name="Nature">
        <title>Complex archaea that bridge the gap between prokaryotes and eukaryotes.</title>
        <authorList>
            <person name="Spang A."/>
            <person name="Saw J.H."/>
            <person name="Jorgensen S.L."/>
            <person name="Zaremba-Niedzwiedzka K."/>
            <person name="Martijn J."/>
            <person name="Lind A.E."/>
            <person name="van Eijk R."/>
            <person name="Schleper C."/>
            <person name="Guy L."/>
            <person name="Ettema T.J."/>
        </authorList>
    </citation>
    <scope>NUCLEOTIDE SEQUENCE</scope>
</reference>
<dbReference type="AlphaFoldDB" id="A0A0F9WLY5"/>
<accession>A0A0F9WLY5</accession>
<name>A0A0F9WLY5_9ZZZZ</name>
<dbReference type="EMBL" id="LAZR01000244">
    <property type="protein sequence ID" value="KKN79608.1"/>
    <property type="molecule type" value="Genomic_DNA"/>
</dbReference>
<comment type="caution">
    <text evidence="2">The sequence shown here is derived from an EMBL/GenBank/DDBJ whole genome shotgun (WGS) entry which is preliminary data.</text>
</comment>
<proteinExistence type="predicted"/>
<keyword evidence="1" id="KW-0812">Transmembrane</keyword>
<feature type="transmembrane region" description="Helical" evidence="1">
    <location>
        <begin position="12"/>
        <end position="38"/>
    </location>
</feature>
<gene>
    <name evidence="2" type="ORF">LCGC14_0338120</name>
</gene>
<evidence type="ECO:0000256" key="1">
    <source>
        <dbReference type="SAM" id="Phobius"/>
    </source>
</evidence>
<feature type="transmembrane region" description="Helical" evidence="1">
    <location>
        <begin position="58"/>
        <end position="76"/>
    </location>
</feature>
<keyword evidence="1" id="KW-1133">Transmembrane helix</keyword>
<protein>
    <submittedName>
        <fullName evidence="2">Uncharacterized protein</fullName>
    </submittedName>
</protein>
<sequence>MLWAIIPLQAMIAFGIYGLLKHSSALIGGVIVFSFFVWTLRVITSMVVLGEPVTLGKFVSIGLVFAAILVDKLGLFG</sequence>
<keyword evidence="1" id="KW-0472">Membrane</keyword>
<evidence type="ECO:0000313" key="2">
    <source>
        <dbReference type="EMBL" id="KKN79608.1"/>
    </source>
</evidence>